<evidence type="ECO:0000256" key="3">
    <source>
        <dbReference type="ARBA" id="ARBA00022989"/>
    </source>
</evidence>
<feature type="transmembrane region" description="Helical" evidence="5">
    <location>
        <begin position="278"/>
        <end position="300"/>
    </location>
</feature>
<name>A0A5B6V2S9_9ROSI</name>
<dbReference type="AlphaFoldDB" id="A0A5B6V2S9"/>
<protein>
    <submittedName>
        <fullName evidence="6">Protein EI24</fullName>
    </submittedName>
</protein>
<evidence type="ECO:0000256" key="2">
    <source>
        <dbReference type="ARBA" id="ARBA00022692"/>
    </source>
</evidence>
<evidence type="ECO:0000256" key="4">
    <source>
        <dbReference type="ARBA" id="ARBA00023136"/>
    </source>
</evidence>
<comment type="subcellular location">
    <subcellularLocation>
        <location evidence="1">Membrane</location>
        <topology evidence="1">Multi-pass membrane protein</topology>
    </subcellularLocation>
</comment>
<feature type="transmembrane region" description="Helical" evidence="5">
    <location>
        <begin position="53"/>
        <end position="78"/>
    </location>
</feature>
<organism evidence="6 7">
    <name type="scientific">Gossypium australe</name>
    <dbReference type="NCBI Taxonomy" id="47621"/>
    <lineage>
        <taxon>Eukaryota</taxon>
        <taxon>Viridiplantae</taxon>
        <taxon>Streptophyta</taxon>
        <taxon>Embryophyta</taxon>
        <taxon>Tracheophyta</taxon>
        <taxon>Spermatophyta</taxon>
        <taxon>Magnoliopsida</taxon>
        <taxon>eudicotyledons</taxon>
        <taxon>Gunneridae</taxon>
        <taxon>Pentapetalae</taxon>
        <taxon>rosids</taxon>
        <taxon>malvids</taxon>
        <taxon>Malvales</taxon>
        <taxon>Malvaceae</taxon>
        <taxon>Malvoideae</taxon>
        <taxon>Gossypium</taxon>
    </lineage>
</organism>
<feature type="transmembrane region" description="Helical" evidence="5">
    <location>
        <begin position="193"/>
        <end position="214"/>
    </location>
</feature>
<dbReference type="GO" id="GO:0016236">
    <property type="term" value="P:macroautophagy"/>
    <property type="evidence" value="ECO:0007669"/>
    <property type="project" value="TreeGrafter"/>
</dbReference>
<evidence type="ECO:0000313" key="6">
    <source>
        <dbReference type="EMBL" id="KAA3463340.1"/>
    </source>
</evidence>
<gene>
    <name evidence="6" type="ORF">EPI10_007695</name>
</gene>
<reference evidence="7" key="1">
    <citation type="journal article" date="2019" name="Plant Biotechnol. J.">
        <title>Genome sequencing of the Australian wild diploid species Gossypium australe highlights disease resistance and delayed gland morphogenesis.</title>
        <authorList>
            <person name="Cai Y."/>
            <person name="Cai X."/>
            <person name="Wang Q."/>
            <person name="Wang P."/>
            <person name="Zhang Y."/>
            <person name="Cai C."/>
            <person name="Xu Y."/>
            <person name="Wang K."/>
            <person name="Zhou Z."/>
            <person name="Wang C."/>
            <person name="Geng S."/>
            <person name="Li B."/>
            <person name="Dong Q."/>
            <person name="Hou Y."/>
            <person name="Wang H."/>
            <person name="Ai P."/>
            <person name="Liu Z."/>
            <person name="Yi F."/>
            <person name="Sun M."/>
            <person name="An G."/>
            <person name="Cheng J."/>
            <person name="Zhang Y."/>
            <person name="Shi Q."/>
            <person name="Xie Y."/>
            <person name="Shi X."/>
            <person name="Chang Y."/>
            <person name="Huang F."/>
            <person name="Chen Y."/>
            <person name="Hong S."/>
            <person name="Mi L."/>
            <person name="Sun Q."/>
            <person name="Zhang L."/>
            <person name="Zhou B."/>
            <person name="Peng R."/>
            <person name="Zhang X."/>
            <person name="Liu F."/>
        </authorList>
    </citation>
    <scope>NUCLEOTIDE SEQUENCE [LARGE SCALE GENOMIC DNA]</scope>
    <source>
        <strain evidence="7">cv. PA1801</strain>
    </source>
</reference>
<dbReference type="EMBL" id="SMMG02000008">
    <property type="protein sequence ID" value="KAA3463340.1"/>
    <property type="molecule type" value="Genomic_DNA"/>
</dbReference>
<dbReference type="OrthoDB" id="266518at2759"/>
<evidence type="ECO:0000256" key="5">
    <source>
        <dbReference type="SAM" id="Phobius"/>
    </source>
</evidence>
<sequence length="449" mass="51188">MEDIKPLIEALRTKLKQALILWAEGFREACCLHRVIVLCRRSKKLMIRTGQCFLLNGFIFLGSLFVLNSVVIPTLQWILPDHYSQTSCEAMSEFHGVFKFYSFLRGFLIQLFYVSLFEYLAEEVDRKKRIPKRPIIVTVPCNNTIKLVIAAFSQPNFVTAVIISLSLPFGREVRALCFIDITNSTLYHKPYHALRFLSCCEHLLELIIITYLIFYLQVFWFYPLYVFSFILSNLWYNDIATHGFAAMGRSGPSTVESSKQNDTLTSDSKVHAARPAGLGGIMIGIGEQVYSLLLLTFFFFEVYATGFIPYVGKALNFVLLSWMYAYYCFEYKWNLTEWGLEKRLDFFETNWAFFAGFGSPCVLAIFFFSPLVGYGFMAVLFPLVHLGPFSCSFGTEAEQVISTQRRRFTGALLGKVPDTGLVHLPIGISRTNTRQQNTITDSGHALVPS</sequence>
<evidence type="ECO:0000313" key="7">
    <source>
        <dbReference type="Proteomes" id="UP000325315"/>
    </source>
</evidence>
<keyword evidence="2 5" id="KW-0812">Transmembrane</keyword>
<keyword evidence="4 5" id="KW-0472">Membrane</keyword>
<dbReference type="GO" id="GO:0016020">
    <property type="term" value="C:membrane"/>
    <property type="evidence" value="ECO:0007669"/>
    <property type="project" value="UniProtKB-SubCell"/>
</dbReference>
<dbReference type="GO" id="GO:0005783">
    <property type="term" value="C:endoplasmic reticulum"/>
    <property type="evidence" value="ECO:0007669"/>
    <property type="project" value="TreeGrafter"/>
</dbReference>
<feature type="transmembrane region" description="Helical" evidence="5">
    <location>
        <begin position="98"/>
        <end position="121"/>
    </location>
</feature>
<dbReference type="PANTHER" id="PTHR21389">
    <property type="entry name" value="P53 INDUCED PROTEIN"/>
    <property type="match status" value="1"/>
</dbReference>
<accession>A0A5B6V2S9</accession>
<comment type="caution">
    <text evidence="6">The sequence shown here is derived from an EMBL/GenBank/DDBJ whole genome shotgun (WGS) entry which is preliminary data.</text>
</comment>
<feature type="transmembrane region" description="Helical" evidence="5">
    <location>
        <begin position="306"/>
        <end position="329"/>
    </location>
</feature>
<proteinExistence type="predicted"/>
<dbReference type="Pfam" id="PF07264">
    <property type="entry name" value="EI24"/>
    <property type="match status" value="1"/>
</dbReference>
<dbReference type="InterPro" id="IPR059112">
    <property type="entry name" value="CysZ/EI24"/>
</dbReference>
<evidence type="ECO:0000256" key="1">
    <source>
        <dbReference type="ARBA" id="ARBA00004141"/>
    </source>
</evidence>
<dbReference type="Proteomes" id="UP000325315">
    <property type="component" value="Unassembled WGS sequence"/>
</dbReference>
<dbReference type="PANTHER" id="PTHR21389:SF0">
    <property type="entry name" value="ETOPOSIDE-INDUCED PROTEIN 2.4 HOMOLOG"/>
    <property type="match status" value="1"/>
</dbReference>
<keyword evidence="3 5" id="KW-1133">Transmembrane helix</keyword>
<keyword evidence="7" id="KW-1185">Reference proteome</keyword>